<dbReference type="Pfam" id="PF10545">
    <property type="entry name" value="MADF_DNA_bdg"/>
    <property type="match status" value="1"/>
</dbReference>
<proteinExistence type="predicted"/>
<dbReference type="AlphaFoldDB" id="A0A1B6CUU5"/>
<comment type="subcellular location">
    <subcellularLocation>
        <location evidence="1">Nucleus</location>
    </subcellularLocation>
</comment>
<dbReference type="PROSITE" id="PS51031">
    <property type="entry name" value="BESS"/>
    <property type="match status" value="1"/>
</dbReference>
<dbReference type="GO" id="GO:0005634">
    <property type="term" value="C:nucleus"/>
    <property type="evidence" value="ECO:0007669"/>
    <property type="project" value="UniProtKB-SubCell"/>
</dbReference>
<feature type="domain" description="BESS" evidence="3">
    <location>
        <begin position="180"/>
        <end position="219"/>
    </location>
</feature>
<evidence type="ECO:0000313" key="4">
    <source>
        <dbReference type="EMBL" id="JAS17309.1"/>
    </source>
</evidence>
<dbReference type="PROSITE" id="PS51029">
    <property type="entry name" value="MADF"/>
    <property type="match status" value="1"/>
</dbReference>
<gene>
    <name evidence="4" type="ORF">g.1341</name>
</gene>
<dbReference type="InterPro" id="IPR006578">
    <property type="entry name" value="MADF-dom"/>
</dbReference>
<dbReference type="InterPro" id="IPR039353">
    <property type="entry name" value="TF_Adf1"/>
</dbReference>
<dbReference type="GO" id="GO:0003677">
    <property type="term" value="F:DNA binding"/>
    <property type="evidence" value="ECO:0007669"/>
    <property type="project" value="InterPro"/>
</dbReference>
<dbReference type="GO" id="GO:0006357">
    <property type="term" value="P:regulation of transcription by RNA polymerase II"/>
    <property type="evidence" value="ECO:0007669"/>
    <property type="project" value="TreeGrafter"/>
</dbReference>
<evidence type="ECO:0000259" key="2">
    <source>
        <dbReference type="PROSITE" id="PS51029"/>
    </source>
</evidence>
<evidence type="ECO:0000259" key="3">
    <source>
        <dbReference type="PROSITE" id="PS51031"/>
    </source>
</evidence>
<sequence length="229" mass="26885">MVFKIKYDPSSNVKFVKCVEKYPVIYKDGNCLKNLSDKSALNALEWEKVAQEINSTTYFCRDRWTNLVGCYKRFLRQKSQNISKKPYYLAKHMEFLKPFLKIKSARSKRFDEVYSNSSEGINHFSCEHDKAMELKDYSLQPVCLIIDSSDEEENNIERDYSVNILDNGTNNCIESFGDEEDLDFCFFKSLLPDIRLMSSQQKLKFRKSILNAVDLTLYGEDLKTFFYKS</sequence>
<feature type="domain" description="MADF" evidence="2">
    <location>
        <begin position="14"/>
        <end position="101"/>
    </location>
</feature>
<dbReference type="PANTHER" id="PTHR12243">
    <property type="entry name" value="MADF DOMAIN TRANSCRIPTION FACTOR"/>
    <property type="match status" value="1"/>
</dbReference>
<dbReference type="GO" id="GO:0005667">
    <property type="term" value="C:transcription regulator complex"/>
    <property type="evidence" value="ECO:0007669"/>
    <property type="project" value="TreeGrafter"/>
</dbReference>
<organism evidence="4">
    <name type="scientific">Clastoptera arizonana</name>
    <name type="common">Arizona spittle bug</name>
    <dbReference type="NCBI Taxonomy" id="38151"/>
    <lineage>
        <taxon>Eukaryota</taxon>
        <taxon>Metazoa</taxon>
        <taxon>Ecdysozoa</taxon>
        <taxon>Arthropoda</taxon>
        <taxon>Hexapoda</taxon>
        <taxon>Insecta</taxon>
        <taxon>Pterygota</taxon>
        <taxon>Neoptera</taxon>
        <taxon>Paraneoptera</taxon>
        <taxon>Hemiptera</taxon>
        <taxon>Auchenorrhyncha</taxon>
        <taxon>Cercopoidea</taxon>
        <taxon>Clastopteridae</taxon>
        <taxon>Clastoptera</taxon>
    </lineage>
</organism>
<dbReference type="SMART" id="SM00595">
    <property type="entry name" value="MADF"/>
    <property type="match status" value="1"/>
</dbReference>
<accession>A0A1B6CUU5</accession>
<dbReference type="EMBL" id="GEDC01019989">
    <property type="protein sequence ID" value="JAS17309.1"/>
    <property type="molecule type" value="Transcribed_RNA"/>
</dbReference>
<evidence type="ECO:0000256" key="1">
    <source>
        <dbReference type="PROSITE-ProRule" id="PRU00371"/>
    </source>
</evidence>
<reference evidence="4" key="1">
    <citation type="submission" date="2015-12" db="EMBL/GenBank/DDBJ databases">
        <title>De novo transcriptome assembly of four potential Pierce s Disease insect vectors from Arizona vineyards.</title>
        <authorList>
            <person name="Tassone E.E."/>
        </authorList>
    </citation>
    <scope>NUCLEOTIDE SEQUENCE</scope>
</reference>
<dbReference type="Pfam" id="PF02944">
    <property type="entry name" value="BESS"/>
    <property type="match status" value="1"/>
</dbReference>
<name>A0A1B6CUU5_9HEMI</name>
<protein>
    <recommendedName>
        <fullName evidence="5">MADF domain-containing protein</fullName>
    </recommendedName>
</protein>
<evidence type="ECO:0008006" key="5">
    <source>
        <dbReference type="Google" id="ProtNLM"/>
    </source>
</evidence>
<dbReference type="PANTHER" id="PTHR12243:SF60">
    <property type="entry name" value="SI:CH211-15D5.12-RELATED"/>
    <property type="match status" value="1"/>
</dbReference>
<dbReference type="InterPro" id="IPR004210">
    <property type="entry name" value="BESS_motif"/>
</dbReference>
<keyword evidence="1" id="KW-0539">Nucleus</keyword>